<protein>
    <recommendedName>
        <fullName evidence="3">PTS HPr component family protein</fullName>
    </recommendedName>
</protein>
<gene>
    <name evidence="1" type="ORF">EDD66_1119</name>
</gene>
<dbReference type="Gene3D" id="3.30.1340.10">
    <property type="entry name" value="HPr-like"/>
    <property type="match status" value="1"/>
</dbReference>
<dbReference type="SUPFAM" id="SSF55594">
    <property type="entry name" value="HPr-like"/>
    <property type="match status" value="1"/>
</dbReference>
<dbReference type="RefSeq" id="WP_123610394.1">
    <property type="nucleotide sequence ID" value="NZ_RJVG01000011.1"/>
</dbReference>
<proteinExistence type="predicted"/>
<sequence>MDLRQDIKLGAPEEVRDFVSAAAKCAFDVDISYNRFIIDAKSLLGVLSMDLTKILTVSCMGYDCQFEQTLNKYAV</sequence>
<keyword evidence="2" id="KW-1185">Reference proteome</keyword>
<dbReference type="InterPro" id="IPR035895">
    <property type="entry name" value="HPr-like_sf"/>
</dbReference>
<organism evidence="1 2">
    <name type="scientific">Mobilisporobacter senegalensis</name>
    <dbReference type="NCBI Taxonomy" id="1329262"/>
    <lineage>
        <taxon>Bacteria</taxon>
        <taxon>Bacillati</taxon>
        <taxon>Bacillota</taxon>
        <taxon>Clostridia</taxon>
        <taxon>Lachnospirales</taxon>
        <taxon>Lachnospiraceae</taxon>
        <taxon>Mobilisporobacter</taxon>
    </lineage>
</organism>
<dbReference type="Proteomes" id="UP000273083">
    <property type="component" value="Unassembled WGS sequence"/>
</dbReference>
<comment type="caution">
    <text evidence="1">The sequence shown here is derived from an EMBL/GenBank/DDBJ whole genome shotgun (WGS) entry which is preliminary data.</text>
</comment>
<dbReference type="OrthoDB" id="1858199at2"/>
<reference evidence="1 2" key="1">
    <citation type="submission" date="2018-11" db="EMBL/GenBank/DDBJ databases">
        <title>Genomic Encyclopedia of Type Strains, Phase IV (KMG-IV): sequencing the most valuable type-strain genomes for metagenomic binning, comparative biology and taxonomic classification.</title>
        <authorList>
            <person name="Goeker M."/>
        </authorList>
    </citation>
    <scope>NUCLEOTIDE SEQUENCE [LARGE SCALE GENOMIC DNA]</scope>
    <source>
        <strain evidence="1 2">DSM 26537</strain>
    </source>
</reference>
<evidence type="ECO:0000313" key="1">
    <source>
        <dbReference type="EMBL" id="ROR25248.1"/>
    </source>
</evidence>
<accession>A0A3N1XGK0</accession>
<name>A0A3N1XGK0_9FIRM</name>
<dbReference type="EMBL" id="RJVG01000011">
    <property type="protein sequence ID" value="ROR25248.1"/>
    <property type="molecule type" value="Genomic_DNA"/>
</dbReference>
<evidence type="ECO:0000313" key="2">
    <source>
        <dbReference type="Proteomes" id="UP000273083"/>
    </source>
</evidence>
<dbReference type="AlphaFoldDB" id="A0A3N1XGK0"/>
<evidence type="ECO:0008006" key="3">
    <source>
        <dbReference type="Google" id="ProtNLM"/>
    </source>
</evidence>